<dbReference type="SUPFAM" id="SSF56349">
    <property type="entry name" value="DNA breaking-rejoining enzymes"/>
    <property type="match status" value="1"/>
</dbReference>
<reference evidence="2 3" key="1">
    <citation type="submission" date="2022-12" db="EMBL/GenBank/DDBJ databases">
        <title>Chromosome-level genome of Tegillarca granosa.</title>
        <authorList>
            <person name="Kim J."/>
        </authorList>
    </citation>
    <scope>NUCLEOTIDE SEQUENCE [LARGE SCALE GENOMIC DNA]</scope>
    <source>
        <strain evidence="2">Teg-2019</strain>
        <tissue evidence="2">Adductor muscle</tissue>
    </source>
</reference>
<dbReference type="InterPro" id="IPR011010">
    <property type="entry name" value="DNA_brk_join_enz"/>
</dbReference>
<protein>
    <submittedName>
        <fullName evidence="2">Uncharacterized protein</fullName>
    </submittedName>
</protein>
<dbReference type="InterPro" id="IPR010998">
    <property type="entry name" value="Integrase_recombinase_N"/>
</dbReference>
<keyword evidence="3" id="KW-1185">Reference proteome</keyword>
<evidence type="ECO:0000313" key="3">
    <source>
        <dbReference type="Proteomes" id="UP001217089"/>
    </source>
</evidence>
<gene>
    <name evidence="2" type="ORF">KUTeg_022495</name>
</gene>
<organism evidence="2 3">
    <name type="scientific">Tegillarca granosa</name>
    <name type="common">Malaysian cockle</name>
    <name type="synonym">Anadara granosa</name>
    <dbReference type="NCBI Taxonomy" id="220873"/>
    <lineage>
        <taxon>Eukaryota</taxon>
        <taxon>Metazoa</taxon>
        <taxon>Spiralia</taxon>
        <taxon>Lophotrochozoa</taxon>
        <taxon>Mollusca</taxon>
        <taxon>Bivalvia</taxon>
        <taxon>Autobranchia</taxon>
        <taxon>Pteriomorphia</taxon>
        <taxon>Arcoida</taxon>
        <taxon>Arcoidea</taxon>
        <taxon>Arcidae</taxon>
        <taxon>Tegillarca</taxon>
    </lineage>
</organism>
<dbReference type="Gene3D" id="1.10.150.130">
    <property type="match status" value="1"/>
</dbReference>
<keyword evidence="1" id="KW-0238">DNA-binding</keyword>
<accession>A0ABQ9E988</accession>
<evidence type="ECO:0000256" key="1">
    <source>
        <dbReference type="ARBA" id="ARBA00023125"/>
    </source>
</evidence>
<sequence>MKGKGKNGSNLKQYLSEDLYSAKYCEKKYFNRFKKWNEFAMLENMCSLPAQPLHIALFLTYLKDKNISYSIIESIVYAIKSDHKLKGFLRYDEVSPLTCKDLVFHVDYLFLFISKSKVDQYRQGEQLVRALSHKTKHFSYTRTRETVIARLIEVCGDINIGLHSMRSSGASVVARSAVSERCWKRHGR</sequence>
<evidence type="ECO:0000313" key="2">
    <source>
        <dbReference type="EMBL" id="KAJ8300976.1"/>
    </source>
</evidence>
<dbReference type="EMBL" id="JARBDR010000919">
    <property type="protein sequence ID" value="KAJ8300976.1"/>
    <property type="molecule type" value="Genomic_DNA"/>
</dbReference>
<comment type="caution">
    <text evidence="2">The sequence shown here is derived from an EMBL/GenBank/DDBJ whole genome shotgun (WGS) entry which is preliminary data.</text>
</comment>
<dbReference type="Proteomes" id="UP001217089">
    <property type="component" value="Unassembled WGS sequence"/>
</dbReference>
<dbReference type="SUPFAM" id="SSF47823">
    <property type="entry name" value="lambda integrase-like, N-terminal domain"/>
    <property type="match status" value="1"/>
</dbReference>
<proteinExistence type="predicted"/>
<name>A0ABQ9E988_TEGGR</name>